<protein>
    <submittedName>
        <fullName evidence="2">Uncharacterized protein</fullName>
    </submittedName>
</protein>
<dbReference type="AlphaFoldDB" id="A0A1U7JBX7"/>
<keyword evidence="3" id="KW-1185">Reference proteome</keyword>
<organism evidence="2 3">
    <name type="scientific">Pseudovibrio exalbescens</name>
    <dbReference type="NCBI Taxonomy" id="197461"/>
    <lineage>
        <taxon>Bacteria</taxon>
        <taxon>Pseudomonadati</taxon>
        <taxon>Pseudomonadota</taxon>
        <taxon>Alphaproteobacteria</taxon>
        <taxon>Hyphomicrobiales</taxon>
        <taxon>Stappiaceae</taxon>
        <taxon>Pseudovibrio</taxon>
    </lineage>
</organism>
<dbReference type="SUPFAM" id="SSF52096">
    <property type="entry name" value="ClpP/crotonase"/>
    <property type="match status" value="1"/>
</dbReference>
<dbReference type="InterPro" id="IPR029045">
    <property type="entry name" value="ClpP/crotonase-like_dom_sf"/>
</dbReference>
<comment type="caution">
    <text evidence="2">The sequence shown here is derived from an EMBL/GenBank/DDBJ whole genome shotgun (WGS) entry which is preliminary data.</text>
</comment>
<gene>
    <name evidence="2" type="ORF">A3843_00790</name>
</gene>
<dbReference type="RefSeq" id="WP_051269320.1">
    <property type="nucleotide sequence ID" value="NZ_LVVZ01000051.1"/>
</dbReference>
<name>A0A1U7JBX7_9HYPH</name>
<dbReference type="EMBL" id="LVVZ01000051">
    <property type="protein sequence ID" value="OKL42260.1"/>
    <property type="molecule type" value="Genomic_DNA"/>
</dbReference>
<evidence type="ECO:0000256" key="1">
    <source>
        <dbReference type="SAM" id="SignalP"/>
    </source>
</evidence>
<dbReference type="Proteomes" id="UP000185783">
    <property type="component" value="Unassembled WGS sequence"/>
</dbReference>
<feature type="chain" id="PRO_5010545443" evidence="1">
    <location>
        <begin position="19"/>
        <end position="309"/>
    </location>
</feature>
<reference evidence="2 3" key="1">
    <citation type="submission" date="2016-03" db="EMBL/GenBank/DDBJ databases">
        <title>Genome sequence of Nesiotobacter sp. nov., a moderately halophilic alphaproteobacterium isolated from the Yellow Sea, China.</title>
        <authorList>
            <person name="Zhang G."/>
            <person name="Zhang R."/>
        </authorList>
    </citation>
    <scope>NUCLEOTIDE SEQUENCE [LARGE SCALE GENOMIC DNA]</scope>
    <source>
        <strain evidence="2 3">WB1-6</strain>
    </source>
</reference>
<feature type="signal peptide" evidence="1">
    <location>
        <begin position="1"/>
        <end position="18"/>
    </location>
</feature>
<proteinExistence type="predicted"/>
<keyword evidence="1" id="KW-0732">Signal</keyword>
<sequence length="309" mass="33225">MKHLLCCLFVFCAVPAVADGVATPEDLRLHPAEIHAEDGTIYYRGIITETIWDRFLQVAEAAETPRQLVVTSGGGDATTSRKIGRWVHDHGLDVKVVGGCFSSCANSVFPAGKRKIIAKNAFVGWHGSEAVYADAADDDELLEILLRDTAREELKKGAPDLVLTPELAAQADARAAKLLGDIRAAADGGDIALQDILRGTIRDPFLAANPELAGTPDLEQLVAEGANIIEAIIKDEKAFSANLGLTGDFANFGLRPDHFNAYEASGKKGWTFTLEDMRRLGLKQVLYEGGGSYASSKGVQRYLTVLSLD</sequence>
<evidence type="ECO:0000313" key="2">
    <source>
        <dbReference type="EMBL" id="OKL42260.1"/>
    </source>
</evidence>
<accession>A0A1U7JBX7</accession>
<evidence type="ECO:0000313" key="3">
    <source>
        <dbReference type="Proteomes" id="UP000185783"/>
    </source>
</evidence>